<dbReference type="InterPro" id="IPR011042">
    <property type="entry name" value="6-blade_b-propeller_TolB-like"/>
</dbReference>
<feature type="domain" description="SMP-30/Gluconolactonase/LRE-like region" evidence="4">
    <location>
        <begin position="23"/>
        <end position="274"/>
    </location>
</feature>
<feature type="binding site" evidence="3">
    <location>
        <position position="117"/>
    </location>
    <ligand>
        <name>substrate</name>
    </ligand>
</feature>
<evidence type="ECO:0000259" key="4">
    <source>
        <dbReference type="Pfam" id="PF08450"/>
    </source>
</evidence>
<dbReference type="SUPFAM" id="SSF63829">
    <property type="entry name" value="Calcium-dependent phosphotriesterase"/>
    <property type="match status" value="1"/>
</dbReference>
<evidence type="ECO:0000256" key="2">
    <source>
        <dbReference type="PIRSR" id="PIRSR605511-1"/>
    </source>
</evidence>
<proteinExistence type="inferred from homology"/>
<gene>
    <name evidence="5" type="ORF">B0T18DRAFT_441130</name>
</gene>
<feature type="active site" description="Proton donor/acceptor" evidence="2">
    <location>
        <position position="219"/>
    </location>
</feature>
<evidence type="ECO:0000313" key="5">
    <source>
        <dbReference type="EMBL" id="KAK0738382.1"/>
    </source>
</evidence>
<feature type="binding site" evidence="3">
    <location>
        <position position="219"/>
    </location>
    <ligand>
        <name>a divalent metal cation</name>
        <dbReference type="ChEBI" id="CHEBI:60240"/>
    </ligand>
</feature>
<dbReference type="Proteomes" id="UP001172155">
    <property type="component" value="Unassembled WGS sequence"/>
</dbReference>
<protein>
    <recommendedName>
        <fullName evidence="4">SMP-30/Gluconolactonase/LRE-like region domain-containing protein</fullName>
    </recommendedName>
</protein>
<dbReference type="PANTHER" id="PTHR10907">
    <property type="entry name" value="REGUCALCIN"/>
    <property type="match status" value="1"/>
</dbReference>
<dbReference type="PANTHER" id="PTHR10907:SF47">
    <property type="entry name" value="REGUCALCIN"/>
    <property type="match status" value="1"/>
</dbReference>
<comment type="caution">
    <text evidence="5">The sequence shown here is derived from an EMBL/GenBank/DDBJ whole genome shotgun (WGS) entry which is preliminary data.</text>
</comment>
<organism evidence="5 6">
    <name type="scientific">Schizothecium vesticola</name>
    <dbReference type="NCBI Taxonomy" id="314040"/>
    <lineage>
        <taxon>Eukaryota</taxon>
        <taxon>Fungi</taxon>
        <taxon>Dikarya</taxon>
        <taxon>Ascomycota</taxon>
        <taxon>Pezizomycotina</taxon>
        <taxon>Sordariomycetes</taxon>
        <taxon>Sordariomycetidae</taxon>
        <taxon>Sordariales</taxon>
        <taxon>Schizotheciaceae</taxon>
        <taxon>Schizothecium</taxon>
    </lineage>
</organism>
<dbReference type="Gene3D" id="2.120.10.30">
    <property type="entry name" value="TolB, C-terminal domain"/>
    <property type="match status" value="1"/>
</dbReference>
<keyword evidence="3" id="KW-0862">Zinc</keyword>
<evidence type="ECO:0000256" key="1">
    <source>
        <dbReference type="ARBA" id="ARBA00008853"/>
    </source>
</evidence>
<comment type="similarity">
    <text evidence="1">Belongs to the SMP-30/CGR1 family.</text>
</comment>
<comment type="cofactor">
    <cofactor evidence="3">
        <name>Zn(2+)</name>
        <dbReference type="ChEBI" id="CHEBI:29105"/>
    </cofactor>
    <text evidence="3">Binds 1 divalent metal cation per subunit.</text>
</comment>
<dbReference type="Pfam" id="PF08450">
    <property type="entry name" value="SGL"/>
    <property type="match status" value="1"/>
</dbReference>
<dbReference type="GO" id="GO:0004341">
    <property type="term" value="F:gluconolactonase activity"/>
    <property type="evidence" value="ECO:0007669"/>
    <property type="project" value="TreeGrafter"/>
</dbReference>
<keyword evidence="3" id="KW-0479">Metal-binding</keyword>
<feature type="binding site" evidence="3">
    <location>
        <position position="169"/>
    </location>
    <ligand>
        <name>a divalent metal cation</name>
        <dbReference type="ChEBI" id="CHEBI:60240"/>
    </ligand>
</feature>
<reference evidence="5" key="1">
    <citation type="submission" date="2023-06" db="EMBL/GenBank/DDBJ databases">
        <title>Genome-scale phylogeny and comparative genomics of the fungal order Sordariales.</title>
        <authorList>
            <consortium name="Lawrence Berkeley National Laboratory"/>
            <person name="Hensen N."/>
            <person name="Bonometti L."/>
            <person name="Westerberg I."/>
            <person name="Brannstrom I.O."/>
            <person name="Guillou S."/>
            <person name="Cros-Aarteil S."/>
            <person name="Calhoun S."/>
            <person name="Haridas S."/>
            <person name="Kuo A."/>
            <person name="Mondo S."/>
            <person name="Pangilinan J."/>
            <person name="Riley R."/>
            <person name="LaButti K."/>
            <person name="Andreopoulos B."/>
            <person name="Lipzen A."/>
            <person name="Chen C."/>
            <person name="Yanf M."/>
            <person name="Daum C."/>
            <person name="Ng V."/>
            <person name="Clum A."/>
            <person name="Steindorff A."/>
            <person name="Ohm R."/>
            <person name="Martin F."/>
            <person name="Silar P."/>
            <person name="Natvig D."/>
            <person name="Lalanne C."/>
            <person name="Gautier V."/>
            <person name="Ament-velasquez S.L."/>
            <person name="Kruys A."/>
            <person name="Hutchinson M.I."/>
            <person name="Powell A.J."/>
            <person name="Barry K."/>
            <person name="Miller A.N."/>
            <person name="Grigoriev I.V."/>
            <person name="Debuchy R."/>
            <person name="Gladieux P."/>
            <person name="Thoren M.H."/>
            <person name="Johannesson H."/>
        </authorList>
    </citation>
    <scope>NUCLEOTIDE SEQUENCE</scope>
    <source>
        <strain evidence="5">SMH3187-1</strain>
    </source>
</reference>
<dbReference type="AlphaFoldDB" id="A0AA40EH40"/>
<keyword evidence="6" id="KW-1185">Reference proteome</keyword>
<name>A0AA40EH40_9PEZI</name>
<evidence type="ECO:0000313" key="6">
    <source>
        <dbReference type="Proteomes" id="UP001172155"/>
    </source>
</evidence>
<dbReference type="PRINTS" id="PR01790">
    <property type="entry name" value="SMP30FAMILY"/>
</dbReference>
<feature type="binding site" evidence="3">
    <location>
        <position position="25"/>
    </location>
    <ligand>
        <name>a divalent metal cation</name>
        <dbReference type="ChEBI" id="CHEBI:60240"/>
    </ligand>
</feature>
<accession>A0AA40EH40</accession>
<dbReference type="EMBL" id="JAUKUD010000007">
    <property type="protein sequence ID" value="KAK0738382.1"/>
    <property type="molecule type" value="Genomic_DNA"/>
</dbReference>
<feature type="binding site" evidence="3">
    <location>
        <position position="115"/>
    </location>
    <ligand>
        <name>substrate</name>
    </ligand>
</feature>
<evidence type="ECO:0000256" key="3">
    <source>
        <dbReference type="PIRSR" id="PIRSR605511-2"/>
    </source>
</evidence>
<dbReference type="InterPro" id="IPR013658">
    <property type="entry name" value="SGL"/>
</dbReference>
<dbReference type="GO" id="GO:0005509">
    <property type="term" value="F:calcium ion binding"/>
    <property type="evidence" value="ECO:0007669"/>
    <property type="project" value="TreeGrafter"/>
</dbReference>
<sequence length="310" mass="33729">MSTPENIQQWHVTEPYVDLHCGLGEGPYYEKATKTLRFVDIKKNQLHTVSVTDGPASLTTLQLDERPTVTANVSGLDPQHKLLVGLKYGIALLDRPTARYEYLSRFAAADNTRLRSNDGAADPHGRFWLGTMTDFGLGDFQPEGSLYLFTPSSSSPFPSLIRTNLTIPNSVGWSPDRRTMYFTHSSARTVFAIGYDPETGALGDDERVFYAHDGPGEPDGFRVDADGNVWHAVYGEAAVLKISPAGRVVGRVNLPTRNATCVEFVGSELFVTTAGDEEGEGESKRFGGGCSGWTWGGGGWSILRLSCRGG</sequence>
<dbReference type="InterPro" id="IPR005511">
    <property type="entry name" value="SMP-30"/>
</dbReference>